<dbReference type="RefSeq" id="WP_205498996.1">
    <property type="nucleotide sequence ID" value="NZ_CP148066.1"/>
</dbReference>
<sequence>METLTKHEAQILDSLTEIEKKRHTNSKIVQLKTNPNDEVYTPYSLIADEMQHWEHELKDKVIYLPCDTPFELFWHQDIQLKQEQTNSQFWNYFHKNFKRLGLKKLIATYLEHDTNKQAYVCEYEGGNDEDINQMTKTPLQGNGDFRNSEMEQFFKACDLVITNPPFSLFKEFYLLLKKYNKKFLIIALNLACQYSFVRDDYFYKNSFNLGYTITKAPFVNFANRQEEGIQKLNMNGLVAWRHNLEYDLEKWKKMHLTYTDELQEPDEFFDAPYNNILHVKKSRHLETKYKNYYGLMGITVAYFFKKQISEILKDFNIIETKNKKLKINGKTLFQKIIIQRKKPDEKR</sequence>
<dbReference type="GO" id="GO:0032259">
    <property type="term" value="P:methylation"/>
    <property type="evidence" value="ECO:0007669"/>
    <property type="project" value="UniProtKB-KW"/>
</dbReference>
<name>A0ABZ2RNL3_9BACT</name>
<dbReference type="Proteomes" id="UP001460679">
    <property type="component" value="Chromosome"/>
</dbReference>
<keyword evidence="1" id="KW-0808">Transferase</keyword>
<evidence type="ECO:0000313" key="2">
    <source>
        <dbReference type="Proteomes" id="UP001460679"/>
    </source>
</evidence>
<dbReference type="EMBL" id="CP148066">
    <property type="protein sequence ID" value="WXL28619.1"/>
    <property type="molecule type" value="Genomic_DNA"/>
</dbReference>
<dbReference type="Pfam" id="PF13651">
    <property type="entry name" value="EcoRI_methylase"/>
    <property type="match status" value="1"/>
</dbReference>
<dbReference type="PROSITE" id="PS00092">
    <property type="entry name" value="N6_MTASE"/>
    <property type="match status" value="1"/>
</dbReference>
<gene>
    <name evidence="1" type="ORF">WG616_01125</name>
</gene>
<organism evidence="1 2">
    <name type="scientific">[Mycoplasma] gypis</name>
    <dbReference type="NCBI Taxonomy" id="92404"/>
    <lineage>
        <taxon>Bacteria</taxon>
        <taxon>Bacillati</taxon>
        <taxon>Mycoplasmatota</taxon>
        <taxon>Mycoplasmoidales</taxon>
        <taxon>Metamycoplasmataceae</taxon>
        <taxon>Metamycoplasma</taxon>
    </lineage>
</organism>
<proteinExistence type="predicted"/>
<dbReference type="InterPro" id="IPR002052">
    <property type="entry name" value="DNA_methylase_N6_adenine_CS"/>
</dbReference>
<keyword evidence="2" id="KW-1185">Reference proteome</keyword>
<keyword evidence="1" id="KW-0489">Methyltransferase</keyword>
<reference evidence="1" key="1">
    <citation type="submission" date="2024-03" db="EMBL/GenBank/DDBJ databases">
        <title>Complete genome sequence of Mycoplasma gypis type strain B1/T1.</title>
        <authorList>
            <person name="Spergser J."/>
        </authorList>
    </citation>
    <scope>NUCLEOTIDE SEQUENCE [LARGE SCALE GENOMIC DNA]</scope>
    <source>
        <strain evidence="1">B1/T1</strain>
    </source>
</reference>
<protein>
    <submittedName>
        <fullName evidence="1">Adenine-specific methyltransferase EcoRI family protein</fullName>
    </submittedName>
</protein>
<dbReference type="InterPro" id="IPR025247">
    <property type="entry name" value="EcoRI-like_methylase"/>
</dbReference>
<dbReference type="GO" id="GO:0008168">
    <property type="term" value="F:methyltransferase activity"/>
    <property type="evidence" value="ECO:0007669"/>
    <property type="project" value="UniProtKB-KW"/>
</dbReference>
<accession>A0ABZ2RNL3</accession>
<evidence type="ECO:0000313" key="1">
    <source>
        <dbReference type="EMBL" id="WXL28619.1"/>
    </source>
</evidence>